<reference evidence="8 9" key="1">
    <citation type="submission" date="2020-08" db="EMBL/GenBank/DDBJ databases">
        <title>A Genomic Blueprint of the Chicken Gut Microbiome.</title>
        <authorList>
            <person name="Gilroy R."/>
            <person name="Ravi A."/>
            <person name="Getino M."/>
            <person name="Pursley I."/>
            <person name="Horton D.L."/>
            <person name="Alikhan N.-F."/>
            <person name="Baker D."/>
            <person name="Gharbi K."/>
            <person name="Hall N."/>
            <person name="Watson M."/>
            <person name="Adriaenssens E.M."/>
            <person name="Foster-Nyarko E."/>
            <person name="Jarju S."/>
            <person name="Secka A."/>
            <person name="Antonio M."/>
            <person name="Oren A."/>
            <person name="Chaudhuri R."/>
            <person name="La Ragione R.M."/>
            <person name="Hildebrand F."/>
            <person name="Pallen M.J."/>
        </authorList>
    </citation>
    <scope>NUCLEOTIDE SEQUENCE [LARGE SCALE GENOMIC DNA]</scope>
    <source>
        <strain evidence="8 9">Sa2CVA6</strain>
    </source>
</reference>
<dbReference type="InterPro" id="IPR012132">
    <property type="entry name" value="GMC_OxRdtase"/>
</dbReference>
<dbReference type="InterPro" id="IPR000172">
    <property type="entry name" value="GMC_OxRdtase_N"/>
</dbReference>
<dbReference type="PANTHER" id="PTHR11552:SF147">
    <property type="entry name" value="CHOLINE DEHYDROGENASE, MITOCHONDRIAL"/>
    <property type="match status" value="1"/>
</dbReference>
<evidence type="ECO:0000256" key="1">
    <source>
        <dbReference type="ARBA" id="ARBA00001974"/>
    </source>
</evidence>
<evidence type="ECO:0000259" key="7">
    <source>
        <dbReference type="PROSITE" id="PS00624"/>
    </source>
</evidence>
<comment type="similarity">
    <text evidence="2 5">Belongs to the GMC oxidoreductase family.</text>
</comment>
<keyword evidence="8" id="KW-0560">Oxidoreductase</keyword>
<evidence type="ECO:0000256" key="2">
    <source>
        <dbReference type="ARBA" id="ARBA00010790"/>
    </source>
</evidence>
<name>A0ABR8SAE8_9BURK</name>
<evidence type="ECO:0000313" key="8">
    <source>
        <dbReference type="EMBL" id="MBD7960074.1"/>
    </source>
</evidence>
<sequence>MDETFDFVIVGAGSAGSVLAGRLSACGQYQVCVLEAGGSDDISLVQCPAGIAGIAKSHRLNWSMQTVPQPGLNGRRGFQPRGKVLGGSSSVNAMIYLRGQPQDFDWWAAQGNPGWSWQDVKPWFLKAQNNERAADAFHAKGGPLNVADLQQPNPLSMDFIEAGVQAGHVHNTDFNGHSQEGIGLYQVTQKDGERCSAAKAYLTPHLHRSNLHVRTGAQVLRILLAQTDEGCRATGVEYVRGGVRRTVHARREVLLSAGALLSPQILMVSGIGPADHLRDTGVPLLHELPGVGSHLHDHLDAVLVADAPALTQSFGLSAPGLMHIARGAWEWHRKRTGMLTTNFAEAGAFLRSHPDLAQPDLQLHFVVAKLLDHGRKTVWGHGFSCHVCVLQPQSRGKVRLRSSNPLALPDIDPNFLGHAADLQRTVQGVQMVRRILAQPALARHNAKELAASAAAQTPEQIAQWVKQTADTIYHPVGTCRMGPGPMDVVDSRLRVHGVQGLRVVDASIFPRITSGNTNAPTIMVAEKAAHMVLEATQQAVSQAGSAVLA</sequence>
<evidence type="ECO:0000313" key="9">
    <source>
        <dbReference type="Proteomes" id="UP000634919"/>
    </source>
</evidence>
<dbReference type="PROSITE" id="PS00624">
    <property type="entry name" value="GMC_OXRED_2"/>
    <property type="match status" value="1"/>
</dbReference>
<dbReference type="Gene3D" id="3.50.50.60">
    <property type="entry name" value="FAD/NAD(P)-binding domain"/>
    <property type="match status" value="1"/>
</dbReference>
<dbReference type="Gene3D" id="3.30.560.10">
    <property type="entry name" value="Glucose Oxidase, domain 3"/>
    <property type="match status" value="1"/>
</dbReference>
<organism evidence="8 9">
    <name type="scientific">Comamonas avium</name>
    <dbReference type="NCBI Taxonomy" id="2762231"/>
    <lineage>
        <taxon>Bacteria</taxon>
        <taxon>Pseudomonadati</taxon>
        <taxon>Pseudomonadota</taxon>
        <taxon>Betaproteobacteria</taxon>
        <taxon>Burkholderiales</taxon>
        <taxon>Comamonadaceae</taxon>
        <taxon>Comamonas</taxon>
    </lineage>
</organism>
<feature type="domain" description="Glucose-methanol-choline oxidoreductase N-terminal" evidence="7">
    <location>
        <begin position="258"/>
        <end position="272"/>
    </location>
</feature>
<comment type="cofactor">
    <cofactor evidence="1">
        <name>FAD</name>
        <dbReference type="ChEBI" id="CHEBI:57692"/>
    </cofactor>
</comment>
<keyword evidence="9" id="KW-1185">Reference proteome</keyword>
<dbReference type="SUPFAM" id="SSF54373">
    <property type="entry name" value="FAD-linked reductases, C-terminal domain"/>
    <property type="match status" value="1"/>
</dbReference>
<evidence type="ECO:0000256" key="5">
    <source>
        <dbReference type="RuleBase" id="RU003968"/>
    </source>
</evidence>
<gene>
    <name evidence="8" type="ORF">H9646_06240</name>
</gene>
<evidence type="ECO:0000256" key="4">
    <source>
        <dbReference type="ARBA" id="ARBA00022827"/>
    </source>
</evidence>
<dbReference type="InterPro" id="IPR036188">
    <property type="entry name" value="FAD/NAD-bd_sf"/>
</dbReference>
<keyword evidence="3 5" id="KW-0285">Flavoprotein</keyword>
<dbReference type="EMBL" id="JACSQK010000003">
    <property type="protein sequence ID" value="MBD7960074.1"/>
    <property type="molecule type" value="Genomic_DNA"/>
</dbReference>
<dbReference type="PANTHER" id="PTHR11552">
    <property type="entry name" value="GLUCOSE-METHANOL-CHOLINE GMC OXIDOREDUCTASE"/>
    <property type="match status" value="1"/>
</dbReference>
<dbReference type="EC" id="1.1.99.1" evidence="8"/>
<evidence type="ECO:0000256" key="3">
    <source>
        <dbReference type="ARBA" id="ARBA00022630"/>
    </source>
</evidence>
<dbReference type="GO" id="GO:0008812">
    <property type="term" value="F:choline dehydrogenase activity"/>
    <property type="evidence" value="ECO:0007669"/>
    <property type="project" value="UniProtKB-EC"/>
</dbReference>
<dbReference type="PROSITE" id="PS00623">
    <property type="entry name" value="GMC_OXRED_1"/>
    <property type="match status" value="1"/>
</dbReference>
<dbReference type="SUPFAM" id="SSF51905">
    <property type="entry name" value="FAD/NAD(P)-binding domain"/>
    <property type="match status" value="1"/>
</dbReference>
<evidence type="ECO:0000259" key="6">
    <source>
        <dbReference type="PROSITE" id="PS00623"/>
    </source>
</evidence>
<protein>
    <submittedName>
        <fullName evidence="8">Choline dehydrogenase</fullName>
        <ecNumber evidence="8">1.1.99.1</ecNumber>
    </submittedName>
</protein>
<proteinExistence type="inferred from homology"/>
<dbReference type="Proteomes" id="UP000634919">
    <property type="component" value="Unassembled WGS sequence"/>
</dbReference>
<dbReference type="NCBIfam" id="NF002550">
    <property type="entry name" value="PRK02106.1"/>
    <property type="match status" value="1"/>
</dbReference>
<feature type="domain" description="Glucose-methanol-choline oxidoreductase N-terminal" evidence="6">
    <location>
        <begin position="82"/>
        <end position="105"/>
    </location>
</feature>
<keyword evidence="4 5" id="KW-0274">FAD</keyword>
<dbReference type="PIRSF" id="PIRSF000137">
    <property type="entry name" value="Alcohol_oxidase"/>
    <property type="match status" value="1"/>
</dbReference>
<comment type="caution">
    <text evidence="8">The sequence shown here is derived from an EMBL/GenBank/DDBJ whole genome shotgun (WGS) entry which is preliminary data.</text>
</comment>
<dbReference type="Pfam" id="PF05199">
    <property type="entry name" value="GMC_oxred_C"/>
    <property type="match status" value="1"/>
</dbReference>
<dbReference type="InterPro" id="IPR007867">
    <property type="entry name" value="GMC_OxRtase_C"/>
</dbReference>
<dbReference type="RefSeq" id="WP_191722484.1">
    <property type="nucleotide sequence ID" value="NZ_JACSQK010000003.1"/>
</dbReference>
<dbReference type="Pfam" id="PF00732">
    <property type="entry name" value="GMC_oxred_N"/>
    <property type="match status" value="1"/>
</dbReference>
<accession>A0ABR8SAE8</accession>